<evidence type="ECO:0000313" key="4">
    <source>
        <dbReference type="Proteomes" id="UP000051386"/>
    </source>
</evidence>
<dbReference type="EMBL" id="LDJK01000012">
    <property type="protein sequence ID" value="KRG75936.1"/>
    <property type="molecule type" value="Genomic_DNA"/>
</dbReference>
<name>A0A0R0D3H4_9GAMM</name>
<dbReference type="AlphaFoldDB" id="A0A0R0D3H4"/>
<organism evidence="3 4">
    <name type="scientific">Stenotrophomonas chelatiphaga</name>
    <dbReference type="NCBI Taxonomy" id="517011"/>
    <lineage>
        <taxon>Bacteria</taxon>
        <taxon>Pseudomonadati</taxon>
        <taxon>Pseudomonadota</taxon>
        <taxon>Gammaproteobacteria</taxon>
        <taxon>Lysobacterales</taxon>
        <taxon>Lysobacteraceae</taxon>
        <taxon>Stenotrophomonas</taxon>
    </lineage>
</organism>
<sequence>MPLLLLPVLALAAPARPAADSVRIYRCVGSSGAVTLQDSPCTSGRQEVRQMQRPQDPPPRRASTDDVATPAAPSAQVQREVRHVYVQPPQPMYECVTEEGRRYLSDSNEGNPRWVPLWTSAWVGGGHRAWNGPGHPGLPPIRAEGRGNAGPGQRPPHGIGHGISFPAGNILVRDTCNALPPQEVCARLRDQRWDLDRRYNSALQGERQAITREQRGIDARLGQDCGGR</sequence>
<reference evidence="3 4" key="1">
    <citation type="submission" date="2015-05" db="EMBL/GenBank/DDBJ databases">
        <title>Genome sequencing and analysis of members of genus Stenotrophomonas.</title>
        <authorList>
            <person name="Patil P.P."/>
            <person name="Midha S."/>
            <person name="Patil P.B."/>
        </authorList>
    </citation>
    <scope>NUCLEOTIDE SEQUENCE [LARGE SCALE GENOMIC DNA]</scope>
    <source>
        <strain evidence="3 4">DSM 21508</strain>
    </source>
</reference>
<comment type="caution">
    <text evidence="3">The sequence shown here is derived from an EMBL/GenBank/DDBJ whole genome shotgun (WGS) entry which is preliminary data.</text>
</comment>
<feature type="region of interest" description="Disordered" evidence="1">
    <location>
        <begin position="36"/>
        <end position="77"/>
    </location>
</feature>
<evidence type="ECO:0000313" key="3">
    <source>
        <dbReference type="EMBL" id="KRG75936.1"/>
    </source>
</evidence>
<dbReference type="Pfam" id="PF13511">
    <property type="entry name" value="DUF4124"/>
    <property type="match status" value="1"/>
</dbReference>
<evidence type="ECO:0000259" key="2">
    <source>
        <dbReference type="Pfam" id="PF13511"/>
    </source>
</evidence>
<feature type="compositionally biased region" description="Polar residues" evidence="1">
    <location>
        <begin position="36"/>
        <end position="45"/>
    </location>
</feature>
<dbReference type="PATRIC" id="fig|517011.3.peg.311"/>
<feature type="domain" description="DUF4124" evidence="2">
    <location>
        <begin position="10"/>
        <end position="63"/>
    </location>
</feature>
<accession>A0A0R0D3H4</accession>
<proteinExistence type="predicted"/>
<dbReference type="Proteomes" id="UP000051386">
    <property type="component" value="Unassembled WGS sequence"/>
</dbReference>
<gene>
    <name evidence="3" type="ORF">ABB28_04455</name>
</gene>
<protein>
    <recommendedName>
        <fullName evidence="2">DUF4124 domain-containing protein</fullName>
    </recommendedName>
</protein>
<keyword evidence="4" id="KW-1185">Reference proteome</keyword>
<evidence type="ECO:0000256" key="1">
    <source>
        <dbReference type="SAM" id="MobiDB-lite"/>
    </source>
</evidence>
<dbReference type="InterPro" id="IPR025392">
    <property type="entry name" value="DUF4124"/>
</dbReference>